<sequence length="87" mass="9657">MRLCSEGASVNEMDDRSLQRRLSLTDVTSHVQRIFEKSAKIGKYKSGHKATDKKGDKAPGPAQLQKGASVKERVSISPQINCFKLRL</sequence>
<dbReference type="EMBL" id="UYRT01095388">
    <property type="protein sequence ID" value="VDN40218.1"/>
    <property type="molecule type" value="Genomic_DNA"/>
</dbReference>
<proteinExistence type="predicted"/>
<evidence type="ECO:0000313" key="4">
    <source>
        <dbReference type="WBParaSite" id="GPUH_0002258501-mRNA-1"/>
    </source>
</evidence>
<organism evidence="4">
    <name type="scientific">Gongylonema pulchrum</name>
    <dbReference type="NCBI Taxonomy" id="637853"/>
    <lineage>
        <taxon>Eukaryota</taxon>
        <taxon>Metazoa</taxon>
        <taxon>Ecdysozoa</taxon>
        <taxon>Nematoda</taxon>
        <taxon>Chromadorea</taxon>
        <taxon>Rhabditida</taxon>
        <taxon>Spirurina</taxon>
        <taxon>Spiruromorpha</taxon>
        <taxon>Spiruroidea</taxon>
        <taxon>Gongylonematidae</taxon>
        <taxon>Gongylonema</taxon>
    </lineage>
</organism>
<evidence type="ECO:0000313" key="2">
    <source>
        <dbReference type="EMBL" id="VDN40218.1"/>
    </source>
</evidence>
<protein>
    <submittedName>
        <fullName evidence="4">H15 domain-containing protein</fullName>
    </submittedName>
</protein>
<dbReference type="WBParaSite" id="GPUH_0002258501-mRNA-1">
    <property type="protein sequence ID" value="GPUH_0002258501-mRNA-1"/>
    <property type="gene ID" value="GPUH_0002258501"/>
</dbReference>
<evidence type="ECO:0000313" key="3">
    <source>
        <dbReference type="Proteomes" id="UP000271098"/>
    </source>
</evidence>
<reference evidence="4" key="1">
    <citation type="submission" date="2016-06" db="UniProtKB">
        <authorList>
            <consortium name="WormBaseParasite"/>
        </authorList>
    </citation>
    <scope>IDENTIFICATION</scope>
</reference>
<feature type="region of interest" description="Disordered" evidence="1">
    <location>
        <begin position="43"/>
        <end position="70"/>
    </location>
</feature>
<accession>A0A183ENL7</accession>
<dbReference type="AlphaFoldDB" id="A0A183ENL7"/>
<keyword evidence="3" id="KW-1185">Reference proteome</keyword>
<reference evidence="2 3" key="2">
    <citation type="submission" date="2018-11" db="EMBL/GenBank/DDBJ databases">
        <authorList>
            <consortium name="Pathogen Informatics"/>
        </authorList>
    </citation>
    <scope>NUCLEOTIDE SEQUENCE [LARGE SCALE GENOMIC DNA]</scope>
</reference>
<gene>
    <name evidence="2" type="ORF">GPUH_LOCUS22559</name>
</gene>
<name>A0A183ENL7_9BILA</name>
<evidence type="ECO:0000256" key="1">
    <source>
        <dbReference type="SAM" id="MobiDB-lite"/>
    </source>
</evidence>
<dbReference type="Proteomes" id="UP000271098">
    <property type="component" value="Unassembled WGS sequence"/>
</dbReference>